<gene>
    <name evidence="1" type="ORF">L227DRAFT_231261</name>
</gene>
<dbReference type="Gene3D" id="3.20.20.80">
    <property type="entry name" value="Glycosidases"/>
    <property type="match status" value="1"/>
</dbReference>
<dbReference type="GO" id="GO:0051118">
    <property type="term" value="F:glucan endo-1,3-alpha-glucosidase activity"/>
    <property type="evidence" value="ECO:0007669"/>
    <property type="project" value="InterPro"/>
</dbReference>
<dbReference type="EMBL" id="ML122281">
    <property type="protein sequence ID" value="RPD57437.1"/>
    <property type="molecule type" value="Genomic_DNA"/>
</dbReference>
<dbReference type="InterPro" id="IPR005197">
    <property type="entry name" value="Glyco_hydro_71"/>
</dbReference>
<accession>A0A5C2S1Z7</accession>
<evidence type="ECO:0000313" key="1">
    <source>
        <dbReference type="EMBL" id="RPD57437.1"/>
    </source>
</evidence>
<dbReference type="STRING" id="1328759.A0A5C2S1Z7"/>
<dbReference type="Proteomes" id="UP000313359">
    <property type="component" value="Unassembled WGS sequence"/>
</dbReference>
<name>A0A5C2S1Z7_9APHY</name>
<dbReference type="Pfam" id="PF03659">
    <property type="entry name" value="Glyco_hydro_71"/>
    <property type="match status" value="1"/>
</dbReference>
<dbReference type="AlphaFoldDB" id="A0A5C2S1Z7"/>
<keyword evidence="2" id="KW-1185">Reference proteome</keyword>
<dbReference type="OrthoDB" id="3257981at2759"/>
<dbReference type="CDD" id="cd11577">
    <property type="entry name" value="GH71"/>
    <property type="match status" value="1"/>
</dbReference>
<sequence>MSRKLVVAHFMVGNTYPYTVHEWKDDIALASSRGIDAFALNVGPEDWQYDSVVRCYAAALELKTPFKLFMSFDMTRIPGNTREDVRLLRRYMAGVAHHPNQLLYHGKVLVSTFAGQDSLFGHATVQEAWQFVKDSLEDIAPIHLIPSFFIDPRRYPHITAMDGYFNWNGSWPIHLTVDSPRHEIECPKLDTDRHHIHHLGGRTFMAAVSPWFFTHYGPDSWNKNWIYRGDDWLFVRRWTQLIAMRDQVDIVQIISWNDYGESHYIGPIKGAQPNSEAWVDGFPHDAWLDLNEYFARAFKDGAYPPIERDRIFMWSRPHLKAANATHDTVPRPDRWELTDDKFWVVIFAIAPAEVRVSGTDGGLDGRSWLVKKGVTTLSHPMTAGGGMKATMFRDGVVVADCAPSHREFRVHERPRTYNFNVFVAASLI</sequence>
<reference evidence="1" key="1">
    <citation type="journal article" date="2018" name="Genome Biol. Evol.">
        <title>Genomics and development of Lentinus tigrinus, a white-rot wood-decaying mushroom with dimorphic fruiting bodies.</title>
        <authorList>
            <person name="Wu B."/>
            <person name="Xu Z."/>
            <person name="Knudson A."/>
            <person name="Carlson A."/>
            <person name="Chen N."/>
            <person name="Kovaka S."/>
            <person name="LaButti K."/>
            <person name="Lipzen A."/>
            <person name="Pennachio C."/>
            <person name="Riley R."/>
            <person name="Schakwitz W."/>
            <person name="Umezawa K."/>
            <person name="Ohm R.A."/>
            <person name="Grigoriev I.V."/>
            <person name="Nagy L.G."/>
            <person name="Gibbons J."/>
            <person name="Hibbett D."/>
        </authorList>
    </citation>
    <scope>NUCLEOTIDE SEQUENCE [LARGE SCALE GENOMIC DNA]</scope>
    <source>
        <strain evidence="1">ALCF2SS1-6</strain>
    </source>
</reference>
<evidence type="ECO:0000313" key="2">
    <source>
        <dbReference type="Proteomes" id="UP000313359"/>
    </source>
</evidence>
<protein>
    <submittedName>
        <fullName evidence="1">Glycoside hydrolase family 71 protein</fullName>
    </submittedName>
</protein>
<proteinExistence type="predicted"/>
<keyword evidence="1" id="KW-0378">Hydrolase</keyword>
<organism evidence="1 2">
    <name type="scientific">Lentinus tigrinus ALCF2SS1-6</name>
    <dbReference type="NCBI Taxonomy" id="1328759"/>
    <lineage>
        <taxon>Eukaryota</taxon>
        <taxon>Fungi</taxon>
        <taxon>Dikarya</taxon>
        <taxon>Basidiomycota</taxon>
        <taxon>Agaricomycotina</taxon>
        <taxon>Agaricomycetes</taxon>
        <taxon>Polyporales</taxon>
        <taxon>Polyporaceae</taxon>
        <taxon>Lentinus</taxon>
    </lineage>
</organism>